<feature type="transmembrane region" description="Helical" evidence="7">
    <location>
        <begin position="160"/>
        <end position="182"/>
    </location>
</feature>
<dbReference type="Pfam" id="PF03916">
    <property type="entry name" value="NrfD"/>
    <property type="match status" value="1"/>
</dbReference>
<dbReference type="InterPro" id="IPR005614">
    <property type="entry name" value="NrfD-like"/>
</dbReference>
<keyword evidence="6 7" id="KW-0472">Membrane</keyword>
<dbReference type="RefSeq" id="WP_147098561.1">
    <property type="nucleotide sequence ID" value="NZ_VOOS01000001.1"/>
</dbReference>
<keyword evidence="3" id="KW-1003">Cell membrane</keyword>
<comment type="similarity">
    <text evidence="2">Belongs to the NrfD family.</text>
</comment>
<feature type="transmembrane region" description="Helical" evidence="7">
    <location>
        <begin position="261"/>
        <end position="281"/>
    </location>
</feature>
<feature type="transmembrane region" description="Helical" evidence="7">
    <location>
        <begin position="222"/>
        <end position="241"/>
    </location>
</feature>
<feature type="transmembrane region" description="Helical" evidence="7">
    <location>
        <begin position="114"/>
        <end position="140"/>
    </location>
</feature>
<comment type="subcellular location">
    <subcellularLocation>
        <location evidence="1">Cell membrane</location>
        <topology evidence="1">Multi-pass membrane protein</topology>
    </subcellularLocation>
</comment>
<sequence>MHKEAAIREPLILGNDVTYSKITNDVLHTIEHSPTKMWKILMTIAVIIALWGIGSILYLLGVGIGTWGLNNTVGWAWDITNFVWWVGIGHAGTLISAVLLLFRQKWRMAINRPAEAMTIFAVFMAGMFPMIHMGRIWMAYWVLPLPNQFGSLWVNFNSPLLWDVFAISTYMSVSLVFWYIGLIPDFASIRDRAKKPVPKLMYALLSFGWTGNAKAWQRFEEVSLVLAGLATPLVFSVHSIVSMDFATSVIPGWHTTIFPPYFVAGAVFSGFAMVQTLMLIVRKAMRLEAYVTIKHIEYMNIVIIVTGSIVGVAYLTELFMSYYSGVEYESYAFINRFSGPYAWAYWAMMTCNVVSPHLFWSKKLRTSLGFTFFMSIIVNIGMWFERFVIIVTSVHRDYLPSSWSMFYPTWVDIGVYVGTIGIFSVFYLLFLKYFPVLAFNEVKSIMKSSSERYKNMSDEEFHKLHPVKK</sequence>
<dbReference type="EMBL" id="VOOS01000001">
    <property type="protein sequence ID" value="TXB67221.1"/>
    <property type="molecule type" value="Genomic_DNA"/>
</dbReference>
<dbReference type="PANTHER" id="PTHR43044">
    <property type="match status" value="1"/>
</dbReference>
<evidence type="ECO:0000256" key="4">
    <source>
        <dbReference type="ARBA" id="ARBA00022692"/>
    </source>
</evidence>
<dbReference type="PANTHER" id="PTHR43044:SF2">
    <property type="entry name" value="POLYSULPHIDE REDUCTASE NRFD"/>
    <property type="match status" value="1"/>
</dbReference>
<protein>
    <submittedName>
        <fullName evidence="8">Hydrogenase</fullName>
    </submittedName>
</protein>
<dbReference type="GO" id="GO:0005886">
    <property type="term" value="C:plasma membrane"/>
    <property type="evidence" value="ECO:0007669"/>
    <property type="project" value="UniProtKB-SubCell"/>
</dbReference>
<evidence type="ECO:0000256" key="1">
    <source>
        <dbReference type="ARBA" id="ARBA00004651"/>
    </source>
</evidence>
<feature type="transmembrane region" description="Helical" evidence="7">
    <location>
        <begin position="372"/>
        <end position="393"/>
    </location>
</feature>
<evidence type="ECO:0000313" key="8">
    <source>
        <dbReference type="EMBL" id="TXB67221.1"/>
    </source>
</evidence>
<feature type="transmembrane region" description="Helical" evidence="7">
    <location>
        <begin position="40"/>
        <end position="62"/>
    </location>
</feature>
<evidence type="ECO:0000256" key="6">
    <source>
        <dbReference type="ARBA" id="ARBA00023136"/>
    </source>
</evidence>
<evidence type="ECO:0000256" key="2">
    <source>
        <dbReference type="ARBA" id="ARBA00008929"/>
    </source>
</evidence>
<name>A0A5C6RY81_9FLAO</name>
<reference evidence="8 9" key="1">
    <citation type="submission" date="2019-08" db="EMBL/GenBank/DDBJ databases">
        <title>Genome of Vicingus serpentipes NCIMB 15042.</title>
        <authorList>
            <person name="Bowman J.P."/>
        </authorList>
    </citation>
    <scope>NUCLEOTIDE SEQUENCE [LARGE SCALE GENOMIC DNA]</scope>
    <source>
        <strain evidence="8 9">NCIMB 15042</strain>
    </source>
</reference>
<feature type="transmembrane region" description="Helical" evidence="7">
    <location>
        <begin position="82"/>
        <end position="102"/>
    </location>
</feature>
<dbReference type="OrthoDB" id="9806499at2"/>
<keyword evidence="5 7" id="KW-1133">Transmembrane helix</keyword>
<feature type="transmembrane region" description="Helical" evidence="7">
    <location>
        <begin position="301"/>
        <end position="323"/>
    </location>
</feature>
<evidence type="ECO:0000256" key="3">
    <source>
        <dbReference type="ARBA" id="ARBA00022475"/>
    </source>
</evidence>
<accession>A0A5C6RY81</accession>
<evidence type="ECO:0000256" key="7">
    <source>
        <dbReference type="SAM" id="Phobius"/>
    </source>
</evidence>
<feature type="transmembrane region" description="Helical" evidence="7">
    <location>
        <begin position="343"/>
        <end position="360"/>
    </location>
</feature>
<evidence type="ECO:0000313" key="9">
    <source>
        <dbReference type="Proteomes" id="UP000321721"/>
    </source>
</evidence>
<proteinExistence type="inferred from homology"/>
<organism evidence="8 9">
    <name type="scientific">Vicingus serpentipes</name>
    <dbReference type="NCBI Taxonomy" id="1926625"/>
    <lineage>
        <taxon>Bacteria</taxon>
        <taxon>Pseudomonadati</taxon>
        <taxon>Bacteroidota</taxon>
        <taxon>Flavobacteriia</taxon>
        <taxon>Flavobacteriales</taxon>
        <taxon>Vicingaceae</taxon>
        <taxon>Vicingus</taxon>
    </lineage>
</organism>
<dbReference type="AlphaFoldDB" id="A0A5C6RY81"/>
<dbReference type="Proteomes" id="UP000321721">
    <property type="component" value="Unassembled WGS sequence"/>
</dbReference>
<keyword evidence="9" id="KW-1185">Reference proteome</keyword>
<comment type="caution">
    <text evidence="8">The sequence shown here is derived from an EMBL/GenBank/DDBJ whole genome shotgun (WGS) entry which is preliminary data.</text>
</comment>
<evidence type="ECO:0000256" key="5">
    <source>
        <dbReference type="ARBA" id="ARBA00022989"/>
    </source>
</evidence>
<keyword evidence="4 7" id="KW-0812">Transmembrane</keyword>
<gene>
    <name evidence="8" type="ORF">FRY74_03285</name>
</gene>
<feature type="transmembrane region" description="Helical" evidence="7">
    <location>
        <begin position="413"/>
        <end position="439"/>
    </location>
</feature>